<evidence type="ECO:0000256" key="2">
    <source>
        <dbReference type="ARBA" id="ARBA00022448"/>
    </source>
</evidence>
<keyword evidence="2 9" id="KW-0813">Transport</keyword>
<evidence type="ECO:0000256" key="8">
    <source>
        <dbReference type="ARBA" id="ARBA00023136"/>
    </source>
</evidence>
<dbReference type="InterPro" id="IPR003369">
    <property type="entry name" value="TatA/B/E"/>
</dbReference>
<dbReference type="Proteomes" id="UP000298681">
    <property type="component" value="Unassembled WGS sequence"/>
</dbReference>
<keyword evidence="8 9" id="KW-0472">Membrane</keyword>
<reference evidence="11 12" key="1">
    <citation type="submission" date="2019-01" db="EMBL/GenBank/DDBJ databases">
        <authorList>
            <person name="Zhang S."/>
        </authorList>
    </citation>
    <scope>NUCLEOTIDE SEQUENCE [LARGE SCALE GENOMIC DNA]</scope>
    <source>
        <strain evidence="11 12">1626</strain>
    </source>
</reference>
<sequence length="147" mass="15731">MFDLSFAELLVIAVVALVVLGPERLPRAARFTGLWVRRARAQWQSVRSEFERELAAEELKRNLEQARSAMRDTDRGIRDADAAIRREAQQLRAGVTTTGTAPGATGTPDAAGAETDAPAAIADSAGDSVAMPSAHSSEPTGSDDERR</sequence>
<dbReference type="EMBL" id="SPUH01000001">
    <property type="protein sequence ID" value="TKS55103.1"/>
    <property type="molecule type" value="Genomic_DNA"/>
</dbReference>
<keyword evidence="5 9" id="KW-0653">Protein transport</keyword>
<dbReference type="GO" id="GO:0008320">
    <property type="term" value="F:protein transmembrane transporter activity"/>
    <property type="evidence" value="ECO:0007669"/>
    <property type="project" value="UniProtKB-UniRule"/>
</dbReference>
<evidence type="ECO:0000256" key="10">
    <source>
        <dbReference type="SAM" id="MobiDB-lite"/>
    </source>
</evidence>
<evidence type="ECO:0000313" key="12">
    <source>
        <dbReference type="Proteomes" id="UP000298681"/>
    </source>
</evidence>
<comment type="subunit">
    <text evidence="9">The Tat system comprises two distinct complexes: a TatABC complex, containing multiple copies of TatA, TatB and TatC subunits, and a separate TatA complex, containing only TatA subunits. Substrates initially bind to the TatABC complex, which probably triggers association of the separate TatA complex to form the active translocon.</text>
</comment>
<evidence type="ECO:0000256" key="6">
    <source>
        <dbReference type="ARBA" id="ARBA00022989"/>
    </source>
</evidence>
<dbReference type="NCBIfam" id="TIGR01410">
    <property type="entry name" value="tatB"/>
    <property type="match status" value="1"/>
</dbReference>
<feature type="compositionally biased region" description="Low complexity" evidence="10">
    <location>
        <begin position="93"/>
        <end position="127"/>
    </location>
</feature>
<comment type="subcellular location">
    <subcellularLocation>
        <location evidence="9">Cell membrane</location>
        <topology evidence="9">Single-pass membrane protein</topology>
    </subcellularLocation>
    <subcellularLocation>
        <location evidence="1">Membrane</location>
        <topology evidence="1">Single-pass membrane protein</topology>
    </subcellularLocation>
</comment>
<name>A0A4Z1RG04_9GAMM</name>
<accession>A0A4Z1RG04</accession>
<evidence type="ECO:0000313" key="11">
    <source>
        <dbReference type="EMBL" id="TKS55103.1"/>
    </source>
</evidence>
<evidence type="ECO:0000256" key="3">
    <source>
        <dbReference type="ARBA" id="ARBA00022475"/>
    </source>
</evidence>
<comment type="similarity">
    <text evidence="9">Belongs to the TatB family.</text>
</comment>
<dbReference type="Pfam" id="PF02416">
    <property type="entry name" value="TatA_B_E"/>
    <property type="match status" value="1"/>
</dbReference>
<comment type="function">
    <text evidence="9">Part of the twin-arginine translocation (Tat) system that transports large folded proteins containing a characteristic twin-arginine motif in their signal peptide across membranes. Together with TatC, TatB is part of a receptor directly interacting with Tat signal peptides. TatB may form an oligomeric binding site that transiently accommodates folded Tat precursor proteins before their translocation.</text>
</comment>
<keyword evidence="6 9" id="KW-1133">Transmembrane helix</keyword>
<dbReference type="GO" id="GO:0043953">
    <property type="term" value="P:protein transport by the Tat complex"/>
    <property type="evidence" value="ECO:0007669"/>
    <property type="project" value="UniProtKB-UniRule"/>
</dbReference>
<dbReference type="PRINTS" id="PR01506">
    <property type="entry name" value="TATBPROTEIN"/>
</dbReference>
<keyword evidence="12" id="KW-1185">Reference proteome</keyword>
<proteinExistence type="inferred from homology"/>
<gene>
    <name evidence="9 11" type="primary">tatB</name>
    <name evidence="11" type="ORF">E4582_10240</name>
</gene>
<dbReference type="HAMAP" id="MF_00237">
    <property type="entry name" value="TatB"/>
    <property type="match status" value="1"/>
</dbReference>
<keyword evidence="7 9" id="KW-0811">Translocation</keyword>
<evidence type="ECO:0000256" key="4">
    <source>
        <dbReference type="ARBA" id="ARBA00022692"/>
    </source>
</evidence>
<keyword evidence="4 9" id="KW-0812">Transmembrane</keyword>
<evidence type="ECO:0000256" key="5">
    <source>
        <dbReference type="ARBA" id="ARBA00022927"/>
    </source>
</evidence>
<dbReference type="GO" id="GO:0033281">
    <property type="term" value="C:TAT protein transport complex"/>
    <property type="evidence" value="ECO:0007669"/>
    <property type="project" value="UniProtKB-UniRule"/>
</dbReference>
<evidence type="ECO:0000256" key="1">
    <source>
        <dbReference type="ARBA" id="ARBA00004167"/>
    </source>
</evidence>
<dbReference type="PANTHER" id="PTHR33162:SF1">
    <property type="entry name" value="SEC-INDEPENDENT PROTEIN TRANSLOCASE PROTEIN TATA, CHLOROPLASTIC"/>
    <property type="match status" value="1"/>
</dbReference>
<protein>
    <recommendedName>
        <fullName evidence="9">Sec-independent protein translocase protein TatB</fullName>
    </recommendedName>
</protein>
<dbReference type="Gene3D" id="1.20.5.3310">
    <property type="match status" value="1"/>
</dbReference>
<keyword evidence="3 9" id="KW-1003">Cell membrane</keyword>
<dbReference type="InterPro" id="IPR018448">
    <property type="entry name" value="TatB"/>
</dbReference>
<evidence type="ECO:0000256" key="7">
    <source>
        <dbReference type="ARBA" id="ARBA00023010"/>
    </source>
</evidence>
<feature type="region of interest" description="Disordered" evidence="10">
    <location>
        <begin position="67"/>
        <end position="147"/>
    </location>
</feature>
<comment type="caution">
    <text evidence="11">The sequence shown here is derived from an EMBL/GenBank/DDBJ whole genome shotgun (WGS) entry which is preliminary data.</text>
</comment>
<organism evidence="11 12">
    <name type="scientific">Luteimonas yindakuii</name>
    <dbReference type="NCBI Taxonomy" id="2565782"/>
    <lineage>
        <taxon>Bacteria</taxon>
        <taxon>Pseudomonadati</taxon>
        <taxon>Pseudomonadota</taxon>
        <taxon>Gammaproteobacteria</taxon>
        <taxon>Lysobacterales</taxon>
        <taxon>Lysobacteraceae</taxon>
        <taxon>Luteimonas</taxon>
    </lineage>
</organism>
<dbReference type="AlphaFoldDB" id="A0A4Z1RG04"/>
<dbReference type="RefSeq" id="WP_134674458.1">
    <property type="nucleotide sequence ID" value="NZ_SPUH01000001.1"/>
</dbReference>
<dbReference type="PANTHER" id="PTHR33162">
    <property type="entry name" value="SEC-INDEPENDENT PROTEIN TRANSLOCASE PROTEIN TATA, CHLOROPLASTIC"/>
    <property type="match status" value="1"/>
</dbReference>
<feature type="compositionally biased region" description="Basic and acidic residues" evidence="10">
    <location>
        <begin position="67"/>
        <end position="89"/>
    </location>
</feature>
<evidence type="ECO:0000256" key="9">
    <source>
        <dbReference type="HAMAP-Rule" id="MF_00237"/>
    </source>
</evidence>